<feature type="transmembrane region" description="Helical" evidence="11">
    <location>
        <begin position="111"/>
        <end position="132"/>
    </location>
</feature>
<dbReference type="GO" id="GO:0006885">
    <property type="term" value="P:regulation of pH"/>
    <property type="evidence" value="ECO:0007669"/>
    <property type="project" value="UniProtKB-UniRule"/>
</dbReference>
<dbReference type="AlphaFoldDB" id="A0A3D9VD43"/>
<keyword evidence="6 11" id="KW-1133">Transmembrane helix</keyword>
<evidence type="ECO:0000256" key="7">
    <source>
        <dbReference type="ARBA" id="ARBA00023053"/>
    </source>
</evidence>
<name>A0A3D9VD43_THECX</name>
<keyword evidence="2 11" id="KW-0813">Transport</keyword>
<dbReference type="GO" id="GO:0005886">
    <property type="term" value="C:plasma membrane"/>
    <property type="evidence" value="ECO:0007669"/>
    <property type="project" value="UniProtKB-SubCell"/>
</dbReference>
<evidence type="ECO:0000256" key="12">
    <source>
        <dbReference type="SAM" id="MobiDB-lite"/>
    </source>
</evidence>
<gene>
    <name evidence="11" type="primary">nhaA</name>
    <name evidence="13" type="ORF">DFJ64_3550</name>
</gene>
<feature type="compositionally biased region" description="Pro residues" evidence="12">
    <location>
        <begin position="445"/>
        <end position="458"/>
    </location>
</feature>
<keyword evidence="14" id="KW-1185">Reference proteome</keyword>
<feature type="transmembrane region" description="Helical" evidence="11">
    <location>
        <begin position="198"/>
        <end position="217"/>
    </location>
</feature>
<evidence type="ECO:0000256" key="1">
    <source>
        <dbReference type="ARBA" id="ARBA00004429"/>
    </source>
</evidence>
<dbReference type="NCBIfam" id="TIGR00773">
    <property type="entry name" value="NhaA"/>
    <property type="match status" value="1"/>
</dbReference>
<keyword evidence="9 11" id="KW-0472">Membrane</keyword>
<dbReference type="Proteomes" id="UP000256485">
    <property type="component" value="Unassembled WGS sequence"/>
</dbReference>
<dbReference type="Pfam" id="PF06965">
    <property type="entry name" value="Na_H_antiport_1"/>
    <property type="match status" value="1"/>
</dbReference>
<evidence type="ECO:0000256" key="6">
    <source>
        <dbReference type="ARBA" id="ARBA00022989"/>
    </source>
</evidence>
<evidence type="ECO:0000256" key="3">
    <source>
        <dbReference type="ARBA" id="ARBA00022449"/>
    </source>
</evidence>
<feature type="transmembrane region" description="Helical" evidence="11">
    <location>
        <begin position="374"/>
        <end position="398"/>
    </location>
</feature>
<evidence type="ECO:0000256" key="10">
    <source>
        <dbReference type="ARBA" id="ARBA00023201"/>
    </source>
</evidence>
<feature type="transmembrane region" description="Helical" evidence="11">
    <location>
        <begin position="306"/>
        <end position="324"/>
    </location>
</feature>
<dbReference type="HAMAP" id="MF_01844">
    <property type="entry name" value="NhaA"/>
    <property type="match status" value="1"/>
</dbReference>
<feature type="transmembrane region" description="Helical" evidence="11">
    <location>
        <begin position="167"/>
        <end position="191"/>
    </location>
</feature>
<sequence>MSEPPRPGPELRIHGPWLSPSVRSFLANETGGAFMLLLATMVALAWANSPWWETYEVFWRTPVSVSVGQTHLDLSVHDLVNDGAMALFFLVLGLEINEQLTTGSLRDRRTVMVPAFGALGGVAVPIAIYLAINPSGDAVHGWGTVMSTDTAFVLGILALFGPECPDALRLFLLTLAVVDDVVAITLMAVFYSSEVQPWALLAAAVIAVTIMVVRWIGVWRLTPYVLLGIALWAATFRAGVHPTLAGVLMGLLVSMRPTGVEHAKRLRIYGRALLEERSAERARMAQLAVAATVPAGERLQRAVHPWTAYVIVPVFGLANAGVHLDAELLRAAATSPVSLGVVAGLVVGKVVGISGASALALRTRLGVLPGQVRYSHLVGGAALSGIGFTISLFIAELAFGHPVLREEATIGILIASLVSAVAGSAFLRLMGRRWSLCSPESETPPDLPPPPWTAPERP</sequence>
<keyword evidence="3 11" id="KW-0050">Antiport</keyword>
<feature type="region of interest" description="Disordered" evidence="12">
    <location>
        <begin position="438"/>
        <end position="458"/>
    </location>
</feature>
<keyword evidence="4 11" id="KW-1003">Cell membrane</keyword>
<feature type="transmembrane region" description="Helical" evidence="11">
    <location>
        <begin position="410"/>
        <end position="429"/>
    </location>
</feature>
<dbReference type="InterPro" id="IPR023171">
    <property type="entry name" value="Na/H_antiporter_dom_sf"/>
</dbReference>
<protein>
    <recommendedName>
        <fullName evidence="11">Na(+)/H(+) antiporter NhaA</fullName>
    </recommendedName>
    <alternativeName>
        <fullName evidence="11">Sodium/proton antiporter NhaA</fullName>
    </alternativeName>
</protein>
<feature type="transmembrane region" description="Helical" evidence="11">
    <location>
        <begin position="33"/>
        <end position="52"/>
    </location>
</feature>
<dbReference type="PANTHER" id="PTHR30341">
    <property type="entry name" value="SODIUM ION/PROTON ANTIPORTER NHAA-RELATED"/>
    <property type="match status" value="1"/>
</dbReference>
<comment type="similarity">
    <text evidence="11">Belongs to the NhaA Na(+)/H(+) (TC 2.A.33) antiporter family.</text>
</comment>
<keyword evidence="8 11" id="KW-0406">Ion transport</keyword>
<evidence type="ECO:0000256" key="2">
    <source>
        <dbReference type="ARBA" id="ARBA00022448"/>
    </source>
</evidence>
<evidence type="ECO:0000313" key="14">
    <source>
        <dbReference type="Proteomes" id="UP000256485"/>
    </source>
</evidence>
<comment type="catalytic activity">
    <reaction evidence="11">
        <text>Na(+)(in) + 2 H(+)(out) = Na(+)(out) + 2 H(+)(in)</text>
        <dbReference type="Rhea" id="RHEA:29251"/>
        <dbReference type="ChEBI" id="CHEBI:15378"/>
        <dbReference type="ChEBI" id="CHEBI:29101"/>
    </reaction>
</comment>
<keyword evidence="5 11" id="KW-0812">Transmembrane</keyword>
<comment type="subcellular location">
    <subcellularLocation>
        <location evidence="1">Cell inner membrane</location>
        <topology evidence="1">Multi-pass membrane protein</topology>
    </subcellularLocation>
    <subcellularLocation>
        <location evidence="11">Cell membrane</location>
        <topology evidence="11">Multi-pass membrane protein</topology>
    </subcellularLocation>
</comment>
<dbReference type="PANTHER" id="PTHR30341:SF0">
    <property type="entry name" value="NA(+)_H(+) ANTIPORTER NHAA"/>
    <property type="match status" value="1"/>
</dbReference>
<dbReference type="RefSeq" id="WP_115851433.1">
    <property type="nucleotide sequence ID" value="NZ_QTUC01000001.1"/>
</dbReference>
<keyword evidence="7 11" id="KW-0915">Sodium</keyword>
<reference evidence="13 14" key="1">
    <citation type="submission" date="2018-08" db="EMBL/GenBank/DDBJ databases">
        <title>Sequencing the genomes of 1000 actinobacteria strains.</title>
        <authorList>
            <person name="Klenk H.-P."/>
        </authorList>
    </citation>
    <scope>NUCLEOTIDE SEQUENCE [LARGE SCALE GENOMIC DNA]</scope>
    <source>
        <strain evidence="13 14">DSM 22891</strain>
    </source>
</reference>
<dbReference type="GO" id="GO:0015385">
    <property type="term" value="F:sodium:proton antiporter activity"/>
    <property type="evidence" value="ECO:0007669"/>
    <property type="project" value="UniProtKB-UniRule"/>
</dbReference>
<comment type="function">
    <text evidence="11">Na(+)/H(+) antiporter that extrudes sodium in exchange for external protons.</text>
</comment>
<feature type="transmembrane region" description="Helical" evidence="11">
    <location>
        <begin position="139"/>
        <end position="161"/>
    </location>
</feature>
<evidence type="ECO:0000256" key="8">
    <source>
        <dbReference type="ARBA" id="ARBA00023065"/>
    </source>
</evidence>
<proteinExistence type="inferred from homology"/>
<feature type="transmembrane region" description="Helical" evidence="11">
    <location>
        <begin position="336"/>
        <end position="362"/>
    </location>
</feature>
<evidence type="ECO:0000256" key="4">
    <source>
        <dbReference type="ARBA" id="ARBA00022475"/>
    </source>
</evidence>
<dbReference type="OrthoDB" id="117402at2"/>
<evidence type="ECO:0000313" key="13">
    <source>
        <dbReference type="EMBL" id="REF38080.1"/>
    </source>
</evidence>
<evidence type="ECO:0000256" key="5">
    <source>
        <dbReference type="ARBA" id="ARBA00022692"/>
    </source>
</evidence>
<dbReference type="EMBL" id="QTUC01000001">
    <property type="protein sequence ID" value="REF38080.1"/>
    <property type="molecule type" value="Genomic_DNA"/>
</dbReference>
<comment type="caution">
    <text evidence="13">The sequence shown here is derived from an EMBL/GenBank/DDBJ whole genome shotgun (WGS) entry which is preliminary data.</text>
</comment>
<evidence type="ECO:0000256" key="11">
    <source>
        <dbReference type="HAMAP-Rule" id="MF_01844"/>
    </source>
</evidence>
<keyword evidence="10 11" id="KW-0739">Sodium transport</keyword>
<dbReference type="InterPro" id="IPR004670">
    <property type="entry name" value="NhaA"/>
</dbReference>
<dbReference type="Gene3D" id="1.20.1530.10">
    <property type="entry name" value="Na+/H+ antiporter like domain"/>
    <property type="match status" value="1"/>
</dbReference>
<organism evidence="13 14">
    <name type="scientific">Thermasporomyces composti</name>
    <dbReference type="NCBI Taxonomy" id="696763"/>
    <lineage>
        <taxon>Bacteria</taxon>
        <taxon>Bacillati</taxon>
        <taxon>Actinomycetota</taxon>
        <taxon>Actinomycetes</taxon>
        <taxon>Propionibacteriales</taxon>
        <taxon>Nocardioidaceae</taxon>
        <taxon>Thermasporomyces</taxon>
    </lineage>
</organism>
<evidence type="ECO:0000256" key="9">
    <source>
        <dbReference type="ARBA" id="ARBA00023136"/>
    </source>
</evidence>
<accession>A0A3D9VD43</accession>